<reference evidence="1" key="1">
    <citation type="submission" date="2023-01" db="EMBL/GenBank/DDBJ databases">
        <authorList>
            <person name="Van Ghelder C."/>
            <person name="Rancurel C."/>
        </authorList>
    </citation>
    <scope>NUCLEOTIDE SEQUENCE</scope>
    <source>
        <strain evidence="1">CNCM I-4278</strain>
    </source>
</reference>
<gene>
    <name evidence="1" type="ORF">PDIGIT_LOCUS12957</name>
</gene>
<sequence length="81" mass="8517">MSLSVPQAQDQLIGAPHSIKVGASTESKTLTLLVVATVPFILATSIAEAASLSFAPLATLSFLPTSFDADERDNLNPAHYF</sequence>
<proteinExistence type="predicted"/>
<organism evidence="1 2">
    <name type="scientific">Periconia digitata</name>
    <dbReference type="NCBI Taxonomy" id="1303443"/>
    <lineage>
        <taxon>Eukaryota</taxon>
        <taxon>Fungi</taxon>
        <taxon>Dikarya</taxon>
        <taxon>Ascomycota</taxon>
        <taxon>Pezizomycotina</taxon>
        <taxon>Dothideomycetes</taxon>
        <taxon>Pleosporomycetidae</taxon>
        <taxon>Pleosporales</taxon>
        <taxon>Massarineae</taxon>
        <taxon>Periconiaceae</taxon>
        <taxon>Periconia</taxon>
    </lineage>
</organism>
<evidence type="ECO:0000313" key="2">
    <source>
        <dbReference type="Proteomes" id="UP001152607"/>
    </source>
</evidence>
<name>A0A9W4USZ5_9PLEO</name>
<dbReference type="Proteomes" id="UP001152607">
    <property type="component" value="Unassembled WGS sequence"/>
</dbReference>
<keyword evidence="2" id="KW-1185">Reference proteome</keyword>
<dbReference type="AlphaFoldDB" id="A0A9W4USZ5"/>
<dbReference type="EMBL" id="CAOQHR010000009">
    <property type="protein sequence ID" value="CAI6339793.1"/>
    <property type="molecule type" value="Genomic_DNA"/>
</dbReference>
<comment type="caution">
    <text evidence="1">The sequence shown here is derived from an EMBL/GenBank/DDBJ whole genome shotgun (WGS) entry which is preliminary data.</text>
</comment>
<evidence type="ECO:0000313" key="1">
    <source>
        <dbReference type="EMBL" id="CAI6339793.1"/>
    </source>
</evidence>
<protein>
    <submittedName>
        <fullName evidence="1">Uncharacterized protein</fullName>
    </submittedName>
</protein>
<accession>A0A9W4USZ5</accession>